<dbReference type="EMBL" id="NEVT01000006">
    <property type="protein sequence ID" value="OZI75778.1"/>
    <property type="molecule type" value="Genomic_DNA"/>
</dbReference>
<gene>
    <name evidence="1" type="ORF">CAL24_11215</name>
</gene>
<dbReference type="InterPro" id="IPR003737">
    <property type="entry name" value="GlcNAc_PI_deacetylase-related"/>
</dbReference>
<accession>A0A261VNS5</accession>
<dbReference type="Proteomes" id="UP000215633">
    <property type="component" value="Unassembled WGS sequence"/>
</dbReference>
<keyword evidence="2" id="KW-1185">Reference proteome</keyword>
<comment type="caution">
    <text evidence="1">The sequence shown here is derived from an EMBL/GenBank/DDBJ whole genome shotgun (WGS) entry which is preliminary data.</text>
</comment>
<organism evidence="1 2">
    <name type="scientific">Bordetella genomosp. 2</name>
    <dbReference type="NCBI Taxonomy" id="1983456"/>
    <lineage>
        <taxon>Bacteria</taxon>
        <taxon>Pseudomonadati</taxon>
        <taxon>Pseudomonadota</taxon>
        <taxon>Betaproteobacteria</taxon>
        <taxon>Burkholderiales</taxon>
        <taxon>Alcaligenaceae</taxon>
        <taxon>Bordetella</taxon>
    </lineage>
</organism>
<name>A0A261VNS5_9BORD</name>
<dbReference type="SUPFAM" id="SSF102588">
    <property type="entry name" value="LmbE-like"/>
    <property type="match status" value="1"/>
</dbReference>
<protein>
    <submittedName>
        <fullName evidence="1">PIG-L family deacetylase</fullName>
    </submittedName>
</protein>
<dbReference type="RefSeq" id="WP_028356134.1">
    <property type="nucleotide sequence ID" value="NZ_NEVT01000006.1"/>
</dbReference>
<dbReference type="InterPro" id="IPR024078">
    <property type="entry name" value="LmbE-like_dom_sf"/>
</dbReference>
<evidence type="ECO:0000313" key="1">
    <source>
        <dbReference type="EMBL" id="OZI75778.1"/>
    </source>
</evidence>
<sequence>MDLSGSVVAISPHFDDAVFSCGNLLAARPGSTVLTVYSAVPGSATPAPDWDRRCGFERADQAVLARHEENRAAMAVLGARGLGLDLLDDQYGGPRAEAGRLTGALAAALNTLAPDVVLLPLGLFHRDHLRTSDAALTVWRLFRDVMDTAWLAYEEALYRCKPGLVQKRLAELREQRVLATPLSGPAPVDPDRKTRAVAAYASQLQALGLVPGKGDDAAPERYWRLQLAEGEKQ</sequence>
<evidence type="ECO:0000313" key="2">
    <source>
        <dbReference type="Proteomes" id="UP000215633"/>
    </source>
</evidence>
<dbReference type="Pfam" id="PF02585">
    <property type="entry name" value="PIG-L"/>
    <property type="match status" value="1"/>
</dbReference>
<proteinExistence type="predicted"/>
<dbReference type="Gene3D" id="3.40.50.10320">
    <property type="entry name" value="LmbE-like"/>
    <property type="match status" value="1"/>
</dbReference>
<reference evidence="2" key="1">
    <citation type="submission" date="2017-05" db="EMBL/GenBank/DDBJ databases">
        <title>Complete and WGS of Bordetella genogroups.</title>
        <authorList>
            <person name="Spilker T."/>
            <person name="Lipuma J."/>
        </authorList>
    </citation>
    <scope>NUCLEOTIDE SEQUENCE [LARGE SCALE GENOMIC DNA]</scope>
    <source>
        <strain evidence="2">AU8256</strain>
    </source>
</reference>
<dbReference type="AlphaFoldDB" id="A0A261VNS5"/>